<dbReference type="InterPro" id="IPR001647">
    <property type="entry name" value="HTH_TetR"/>
</dbReference>
<sequence length="195" mass="21362">MHAGDRSETEEEVMEATYAALAEHGYAGLTVQTIADAFPKSKSLLYYHYDDKEAILRDFIDYLVDAFRAAFEFEGADDPPAALERMLDGLLPREMDDEFRDFRVAVMELLAQAPHEPAYAERFADLYAAIHDGFAGVIAAGVERGDFADVDPEETATMLVAAASGGLTWGVTIRPSLVAGVREVVDGYLAAELYL</sequence>
<dbReference type="PANTHER" id="PTHR30055">
    <property type="entry name" value="HTH-TYPE TRANSCRIPTIONAL REGULATOR RUTR"/>
    <property type="match status" value="1"/>
</dbReference>
<protein>
    <submittedName>
        <fullName evidence="7">TetR/AcrR family transcriptional regulator</fullName>
    </submittedName>
</protein>
<feature type="DNA-binding region" description="H-T-H motif" evidence="5">
    <location>
        <begin position="30"/>
        <end position="49"/>
    </location>
</feature>
<keyword evidence="2" id="KW-0805">Transcription regulation</keyword>
<dbReference type="Pfam" id="PF00440">
    <property type="entry name" value="TetR_N"/>
    <property type="match status" value="1"/>
</dbReference>
<dbReference type="InterPro" id="IPR050109">
    <property type="entry name" value="HTH-type_TetR-like_transc_reg"/>
</dbReference>
<proteinExistence type="predicted"/>
<reference evidence="7 8" key="1">
    <citation type="journal article" date="2019" name="Int. J. Syst. Evol. Microbiol.">
        <title>The Global Catalogue of Microorganisms (GCM) 10K type strain sequencing project: providing services to taxonomists for standard genome sequencing and annotation.</title>
        <authorList>
            <consortium name="The Broad Institute Genomics Platform"/>
            <consortium name="The Broad Institute Genome Sequencing Center for Infectious Disease"/>
            <person name="Wu L."/>
            <person name="Ma J."/>
        </authorList>
    </citation>
    <scope>NUCLEOTIDE SEQUENCE [LARGE SCALE GENOMIC DNA]</scope>
    <source>
        <strain evidence="7 8">DT85</strain>
    </source>
</reference>
<dbReference type="Gene3D" id="1.10.357.10">
    <property type="entry name" value="Tetracycline Repressor, domain 2"/>
    <property type="match status" value="1"/>
</dbReference>
<dbReference type="Proteomes" id="UP001596398">
    <property type="component" value="Unassembled WGS sequence"/>
</dbReference>
<dbReference type="RefSeq" id="WP_276235739.1">
    <property type="nucleotide sequence ID" value="NZ_CP119802.1"/>
</dbReference>
<dbReference type="InterPro" id="IPR039538">
    <property type="entry name" value="BetI_C"/>
</dbReference>
<evidence type="ECO:0000256" key="3">
    <source>
        <dbReference type="ARBA" id="ARBA00023125"/>
    </source>
</evidence>
<feature type="domain" description="HTH tetR-type" evidence="6">
    <location>
        <begin position="7"/>
        <end position="67"/>
    </location>
</feature>
<evidence type="ECO:0000256" key="4">
    <source>
        <dbReference type="ARBA" id="ARBA00023163"/>
    </source>
</evidence>
<dbReference type="Pfam" id="PF13977">
    <property type="entry name" value="TetR_C_6"/>
    <property type="match status" value="1"/>
</dbReference>
<dbReference type="InterPro" id="IPR009057">
    <property type="entry name" value="Homeodomain-like_sf"/>
</dbReference>
<name>A0ABD5ZMH1_9EURY</name>
<dbReference type="GeneID" id="79266393"/>
<dbReference type="GO" id="GO:0003677">
    <property type="term" value="F:DNA binding"/>
    <property type="evidence" value="ECO:0007669"/>
    <property type="project" value="UniProtKB-UniRule"/>
</dbReference>
<dbReference type="PROSITE" id="PS50977">
    <property type="entry name" value="HTH_TETR_2"/>
    <property type="match status" value="1"/>
</dbReference>
<keyword evidence="3 5" id="KW-0238">DNA-binding</keyword>
<evidence type="ECO:0000313" key="7">
    <source>
        <dbReference type="EMBL" id="MFC7234724.1"/>
    </source>
</evidence>
<evidence type="ECO:0000256" key="1">
    <source>
        <dbReference type="ARBA" id="ARBA00022491"/>
    </source>
</evidence>
<dbReference type="SUPFAM" id="SSF46689">
    <property type="entry name" value="Homeodomain-like"/>
    <property type="match status" value="1"/>
</dbReference>
<dbReference type="SUPFAM" id="SSF48498">
    <property type="entry name" value="Tetracyclin repressor-like, C-terminal domain"/>
    <property type="match status" value="1"/>
</dbReference>
<keyword evidence="8" id="KW-1185">Reference proteome</keyword>
<dbReference type="PRINTS" id="PR00455">
    <property type="entry name" value="HTHTETR"/>
</dbReference>
<evidence type="ECO:0000259" key="6">
    <source>
        <dbReference type="PROSITE" id="PS50977"/>
    </source>
</evidence>
<keyword evidence="1" id="KW-0678">Repressor</keyword>
<dbReference type="AlphaFoldDB" id="A0ABD5ZMH1"/>
<organism evidence="7 8">
    <name type="scientific">Halosegnis marinus</name>
    <dbReference type="NCBI Taxonomy" id="3034023"/>
    <lineage>
        <taxon>Archaea</taxon>
        <taxon>Methanobacteriati</taxon>
        <taxon>Methanobacteriota</taxon>
        <taxon>Stenosarchaea group</taxon>
        <taxon>Halobacteria</taxon>
        <taxon>Halobacteriales</taxon>
        <taxon>Natronomonadaceae</taxon>
        <taxon>Halosegnis</taxon>
    </lineage>
</organism>
<evidence type="ECO:0000256" key="2">
    <source>
        <dbReference type="ARBA" id="ARBA00023015"/>
    </source>
</evidence>
<keyword evidence="4" id="KW-0804">Transcription</keyword>
<comment type="caution">
    <text evidence="7">The sequence shown here is derived from an EMBL/GenBank/DDBJ whole genome shotgun (WGS) entry which is preliminary data.</text>
</comment>
<gene>
    <name evidence="7" type="ORF">ACFQJ4_05250</name>
</gene>
<evidence type="ECO:0000313" key="8">
    <source>
        <dbReference type="Proteomes" id="UP001596398"/>
    </source>
</evidence>
<evidence type="ECO:0000256" key="5">
    <source>
        <dbReference type="PROSITE-ProRule" id="PRU00335"/>
    </source>
</evidence>
<accession>A0ABD5ZMH1</accession>
<dbReference type="InterPro" id="IPR036271">
    <property type="entry name" value="Tet_transcr_reg_TetR-rel_C_sf"/>
</dbReference>
<dbReference type="EMBL" id="JBHTAP010000001">
    <property type="protein sequence ID" value="MFC7234724.1"/>
    <property type="molecule type" value="Genomic_DNA"/>
</dbReference>
<dbReference type="PANTHER" id="PTHR30055:SF234">
    <property type="entry name" value="HTH-TYPE TRANSCRIPTIONAL REGULATOR BETI"/>
    <property type="match status" value="1"/>
</dbReference>